<accession>A0A835YCZ0</accession>
<feature type="transmembrane region" description="Helical" evidence="6">
    <location>
        <begin position="365"/>
        <end position="383"/>
    </location>
</feature>
<dbReference type="GO" id="GO:0042910">
    <property type="term" value="F:xenobiotic transmembrane transporter activity"/>
    <property type="evidence" value="ECO:0007669"/>
    <property type="project" value="InterPro"/>
</dbReference>
<reference evidence="7" key="1">
    <citation type="journal article" date="2020" name="bioRxiv">
        <title>Comparative genomics of Chlamydomonas.</title>
        <authorList>
            <person name="Craig R.J."/>
            <person name="Hasan A.R."/>
            <person name="Ness R.W."/>
            <person name="Keightley P.D."/>
        </authorList>
    </citation>
    <scope>NUCLEOTIDE SEQUENCE</scope>
    <source>
        <strain evidence="7">CCAP 11/70</strain>
    </source>
</reference>
<evidence type="ECO:0000256" key="1">
    <source>
        <dbReference type="ARBA" id="ARBA00004141"/>
    </source>
</evidence>
<comment type="subcellular location">
    <subcellularLocation>
        <location evidence="1">Membrane</location>
        <topology evidence="1">Multi-pass membrane protein</topology>
    </subcellularLocation>
</comment>
<evidence type="ECO:0000256" key="4">
    <source>
        <dbReference type="ARBA" id="ARBA00022989"/>
    </source>
</evidence>
<keyword evidence="4 6" id="KW-1133">Transmembrane helix</keyword>
<dbReference type="PANTHER" id="PTHR42893">
    <property type="entry name" value="PROTEIN DETOXIFICATION 44, CHLOROPLASTIC-RELATED"/>
    <property type="match status" value="1"/>
</dbReference>
<dbReference type="Pfam" id="PF01554">
    <property type="entry name" value="MatE"/>
    <property type="match status" value="2"/>
</dbReference>
<comment type="similarity">
    <text evidence="2 6">Belongs to the multi antimicrobial extrusion (MATE) (TC 2.A.66.1) family.</text>
</comment>
<evidence type="ECO:0000313" key="7">
    <source>
        <dbReference type="EMBL" id="KAG2500418.1"/>
    </source>
</evidence>
<feature type="transmembrane region" description="Helical" evidence="6">
    <location>
        <begin position="12"/>
        <end position="32"/>
    </location>
</feature>
<keyword evidence="3 6" id="KW-0812">Transmembrane</keyword>
<dbReference type="GO" id="GO:0016020">
    <property type="term" value="C:membrane"/>
    <property type="evidence" value="ECO:0007669"/>
    <property type="project" value="UniProtKB-SubCell"/>
</dbReference>
<keyword evidence="8" id="KW-1185">Reference proteome</keyword>
<feature type="transmembrane region" description="Helical" evidence="6">
    <location>
        <begin position="93"/>
        <end position="114"/>
    </location>
</feature>
<feature type="transmembrane region" description="Helical" evidence="6">
    <location>
        <begin position="148"/>
        <end position="169"/>
    </location>
</feature>
<dbReference type="GO" id="GO:0015297">
    <property type="term" value="F:antiporter activity"/>
    <property type="evidence" value="ECO:0007669"/>
    <property type="project" value="InterPro"/>
</dbReference>
<dbReference type="PANTHER" id="PTHR42893:SF46">
    <property type="entry name" value="PROTEIN DETOXIFICATION 44, CHLOROPLASTIC"/>
    <property type="match status" value="1"/>
</dbReference>
<feature type="transmembrane region" description="Helical" evidence="6">
    <location>
        <begin position="268"/>
        <end position="290"/>
    </location>
</feature>
<dbReference type="InterPro" id="IPR002528">
    <property type="entry name" value="MATE_fam"/>
</dbReference>
<evidence type="ECO:0000256" key="5">
    <source>
        <dbReference type="ARBA" id="ARBA00023136"/>
    </source>
</evidence>
<feature type="transmembrane region" description="Helical" evidence="6">
    <location>
        <begin position="52"/>
        <end position="73"/>
    </location>
</feature>
<feature type="transmembrane region" description="Helical" evidence="6">
    <location>
        <begin position="302"/>
        <end position="327"/>
    </location>
</feature>
<protein>
    <recommendedName>
        <fullName evidence="6">Protein DETOXIFICATION</fullName>
    </recommendedName>
    <alternativeName>
        <fullName evidence="6">Multidrug and toxic compound extrusion protein</fullName>
    </alternativeName>
</protein>
<dbReference type="EMBL" id="JAEHOE010000004">
    <property type="protein sequence ID" value="KAG2500418.1"/>
    <property type="molecule type" value="Genomic_DNA"/>
</dbReference>
<feature type="transmembrane region" description="Helical" evidence="6">
    <location>
        <begin position="339"/>
        <end position="359"/>
    </location>
</feature>
<dbReference type="AlphaFoldDB" id="A0A835YCZ0"/>
<comment type="caution">
    <text evidence="7">The sequence shown here is derived from an EMBL/GenBank/DDBJ whole genome shotgun (WGS) entry which is preliminary data.</text>
</comment>
<dbReference type="Proteomes" id="UP000612055">
    <property type="component" value="Unassembled WGS sequence"/>
</dbReference>
<dbReference type="NCBIfam" id="TIGR00797">
    <property type="entry name" value="matE"/>
    <property type="match status" value="1"/>
</dbReference>
<dbReference type="OrthoDB" id="2126698at2759"/>
<gene>
    <name evidence="7" type="ORF">HYH03_001987</name>
</gene>
<keyword evidence="5 6" id="KW-0472">Membrane</keyword>
<sequence length="486" mass="49609">MQLGAVSLGTVALNSCIFLFSFLLFLTVPEIAAAVVKKDDEQVSRVAAQSMWLAMVFGVVTGTLVFFNAGAIVAALNPPEPRVAAFATEYIRIRALACPCTLLGFVTTGVFRGFKDTRTPLLGTAASVGFSFCLHVLLLNVLHMEVAGAAIAAACASLASCGVMVTALIKGGKLRPHHLASPPSLAAVLPLMQRGVVLGGKNLVAFGMILIASTVCVRMGSAFQASFEVIRQLWSITMPFFECINVATQALCAAALGKEDVATARSLLFRLLSLGVGIGAVGGVLVWGLHVPLISFFTNDPVVISHVLTSLPLICIFFPIDAAGSIFDGSLLAAKQSNYLSAVQVFGSAVQYVALMWVISNGHASALAIWGAIKFMSVARVVGGVSRTFLSRKSAYRLPAPSEAAAAAAAPAGASGTAAAAGEEAAGVTAAAAAAEAEAPDVAVVETPSLTVLAAGAGPMEVTIVDVVEGAAAQRPAKPVAAGSAV</sequence>
<evidence type="ECO:0000256" key="3">
    <source>
        <dbReference type="ARBA" id="ARBA00022692"/>
    </source>
</evidence>
<feature type="transmembrane region" description="Helical" evidence="6">
    <location>
        <begin position="202"/>
        <end position="221"/>
    </location>
</feature>
<evidence type="ECO:0000313" key="8">
    <source>
        <dbReference type="Proteomes" id="UP000612055"/>
    </source>
</evidence>
<dbReference type="InterPro" id="IPR044644">
    <property type="entry name" value="DinF-like"/>
</dbReference>
<evidence type="ECO:0000256" key="6">
    <source>
        <dbReference type="RuleBase" id="RU004914"/>
    </source>
</evidence>
<feature type="transmembrane region" description="Helical" evidence="6">
    <location>
        <begin position="121"/>
        <end position="142"/>
    </location>
</feature>
<name>A0A835YCZ0_9CHLO</name>
<organism evidence="7 8">
    <name type="scientific">Edaphochlamys debaryana</name>
    <dbReference type="NCBI Taxonomy" id="47281"/>
    <lineage>
        <taxon>Eukaryota</taxon>
        <taxon>Viridiplantae</taxon>
        <taxon>Chlorophyta</taxon>
        <taxon>core chlorophytes</taxon>
        <taxon>Chlorophyceae</taxon>
        <taxon>CS clade</taxon>
        <taxon>Chlamydomonadales</taxon>
        <taxon>Chlamydomonadales incertae sedis</taxon>
        <taxon>Edaphochlamys</taxon>
    </lineage>
</organism>
<evidence type="ECO:0000256" key="2">
    <source>
        <dbReference type="ARBA" id="ARBA00010199"/>
    </source>
</evidence>
<proteinExistence type="inferred from homology"/>